<dbReference type="AlphaFoldDB" id="A0AAF0R1Z6"/>
<evidence type="ECO:0000259" key="1">
    <source>
        <dbReference type="Pfam" id="PF03732"/>
    </source>
</evidence>
<keyword evidence="3" id="KW-1185">Reference proteome</keyword>
<feature type="non-terminal residue" evidence="2">
    <location>
        <position position="1"/>
    </location>
</feature>
<reference evidence="2" key="1">
    <citation type="submission" date="2023-08" db="EMBL/GenBank/DDBJ databases">
        <title>A de novo genome assembly of Solanum verrucosum Schlechtendal, a Mexican diploid species geographically isolated from the other diploid A-genome species in potato relatives.</title>
        <authorList>
            <person name="Hosaka K."/>
        </authorList>
    </citation>
    <scope>NUCLEOTIDE SEQUENCE</scope>
    <source>
        <tissue evidence="2">Young leaves</tissue>
    </source>
</reference>
<accession>A0AAF0R1Z6</accession>
<name>A0AAF0R1Z6_SOLVR</name>
<evidence type="ECO:0000313" key="2">
    <source>
        <dbReference type="EMBL" id="WMV32628.1"/>
    </source>
</evidence>
<organism evidence="2 3">
    <name type="scientific">Solanum verrucosum</name>
    <dbReference type="NCBI Taxonomy" id="315347"/>
    <lineage>
        <taxon>Eukaryota</taxon>
        <taxon>Viridiplantae</taxon>
        <taxon>Streptophyta</taxon>
        <taxon>Embryophyta</taxon>
        <taxon>Tracheophyta</taxon>
        <taxon>Spermatophyta</taxon>
        <taxon>Magnoliopsida</taxon>
        <taxon>eudicotyledons</taxon>
        <taxon>Gunneridae</taxon>
        <taxon>Pentapetalae</taxon>
        <taxon>asterids</taxon>
        <taxon>lamiids</taxon>
        <taxon>Solanales</taxon>
        <taxon>Solanaceae</taxon>
        <taxon>Solanoideae</taxon>
        <taxon>Solaneae</taxon>
        <taxon>Solanum</taxon>
    </lineage>
</organism>
<evidence type="ECO:0000313" key="3">
    <source>
        <dbReference type="Proteomes" id="UP001234989"/>
    </source>
</evidence>
<dbReference type="EMBL" id="CP133617">
    <property type="protein sequence ID" value="WMV32628.1"/>
    <property type="molecule type" value="Genomic_DNA"/>
</dbReference>
<dbReference type="Pfam" id="PF03732">
    <property type="entry name" value="Retrotrans_gag"/>
    <property type="match status" value="1"/>
</dbReference>
<dbReference type="Proteomes" id="UP001234989">
    <property type="component" value="Chromosome 6"/>
</dbReference>
<protein>
    <recommendedName>
        <fullName evidence="1">Retrotransposon gag domain-containing protein</fullName>
    </recommendedName>
</protein>
<sequence length="126" mass="14287">IMPPRRANTRNANAAPPIPDREVLNAKFWNAIQLLAQSMANQNNQHTPVPTNVNSGVNSSQDSKFHWDESVRVSRVAGWFFPRESSESKAQKFMNLRQGTMSVQEYGLKFTQLSRYAPHMVVDSRA</sequence>
<proteinExistence type="predicted"/>
<feature type="domain" description="Retrotransposon gag" evidence="1">
    <location>
        <begin position="76"/>
        <end position="124"/>
    </location>
</feature>
<gene>
    <name evidence="2" type="ORF">MTR67_026013</name>
</gene>
<dbReference type="InterPro" id="IPR005162">
    <property type="entry name" value="Retrotrans_gag_dom"/>
</dbReference>